<organism evidence="1 2">
    <name type="scientific">Microbacterium hydrocarbonoxydans</name>
    <dbReference type="NCBI Taxonomy" id="273678"/>
    <lineage>
        <taxon>Bacteria</taxon>
        <taxon>Bacillati</taxon>
        <taxon>Actinomycetota</taxon>
        <taxon>Actinomycetes</taxon>
        <taxon>Micrococcales</taxon>
        <taxon>Microbacteriaceae</taxon>
        <taxon>Microbacterium</taxon>
    </lineage>
</organism>
<comment type="caution">
    <text evidence="1">The sequence shown here is derived from an EMBL/GenBank/DDBJ whole genome shotgun (WGS) entry which is preliminary data.</text>
</comment>
<evidence type="ECO:0000313" key="1">
    <source>
        <dbReference type="EMBL" id="KJL49368.1"/>
    </source>
</evidence>
<proteinExistence type="predicted"/>
<dbReference type="AlphaFoldDB" id="A0A0M2HY53"/>
<dbReference type="STRING" id="273678.RS84_00076"/>
<dbReference type="PATRIC" id="fig|273678.4.peg.70"/>
<dbReference type="Proteomes" id="UP000033900">
    <property type="component" value="Unassembled WGS sequence"/>
</dbReference>
<sequence length="293" mass="32226">MEEPYLYWLVRYVPDVARGEQVNVAVIVGRDGGDWAIRVVPNLRRASRLGGDASGLRPWLESIERSVHDYEHPPLALFARADAPTIGRAWLELLSHRFNNVLQVSAPAPVEAASAKDGVDFLYPALVASPTAAARSQTRTRMVQNLAELYVRTGSLELGSSLLRRPKARLGRQRGRFDFAVVDGRVDQLSQAFAFDVRDSETLEQELQSWNFIVSRLRTDGGVVLSGTSELPASEDVSVSAAYQEPRPGADARTVDVFEAALEAWQSLGVHAVPSTQLDRIAIEARELLNPVS</sequence>
<dbReference type="EMBL" id="JYJB01000003">
    <property type="protein sequence ID" value="KJL49368.1"/>
    <property type="molecule type" value="Genomic_DNA"/>
</dbReference>
<evidence type="ECO:0000313" key="2">
    <source>
        <dbReference type="Proteomes" id="UP000033900"/>
    </source>
</evidence>
<dbReference type="OrthoDB" id="4964527at2"/>
<protein>
    <recommendedName>
        <fullName evidence="3">DUF3037 domain-containing protein</fullName>
    </recommendedName>
</protein>
<accession>A0A0M2HY53</accession>
<gene>
    <name evidence="1" type="ORF">RS84_00076</name>
</gene>
<name>A0A0M2HY53_9MICO</name>
<reference evidence="1 2" key="1">
    <citation type="submission" date="2015-02" db="EMBL/GenBank/DDBJ databases">
        <title>Draft genome sequences of ten Microbacterium spp. with emphasis on heavy metal contaminated environments.</title>
        <authorList>
            <person name="Corretto E."/>
        </authorList>
    </citation>
    <scope>NUCLEOTIDE SEQUENCE [LARGE SCALE GENOMIC DNA]</scope>
    <source>
        <strain evidence="1 2">SA35</strain>
    </source>
</reference>
<evidence type="ECO:0008006" key="3">
    <source>
        <dbReference type="Google" id="ProtNLM"/>
    </source>
</evidence>
<dbReference type="RefSeq" id="WP_082061973.1">
    <property type="nucleotide sequence ID" value="NZ_JYJB01000003.1"/>
</dbReference>
<keyword evidence="2" id="KW-1185">Reference proteome</keyword>